<dbReference type="CDD" id="cd03316">
    <property type="entry name" value="MR_like"/>
    <property type="match status" value="1"/>
</dbReference>
<evidence type="ECO:0000259" key="2">
    <source>
        <dbReference type="SMART" id="SM00922"/>
    </source>
</evidence>
<dbReference type="PROSITE" id="PS00908">
    <property type="entry name" value="MR_MLE_1"/>
    <property type="match status" value="1"/>
</dbReference>
<dbReference type="InterPro" id="IPR018110">
    <property type="entry name" value="Mandel_Rmase/mucon_lact_enz_CS"/>
</dbReference>
<sequence>MMKITKINTYHASDGRRNNIFVEVETDQGITGTGEAYSIGPDKSVISMLWEMEPWFVGQDPARIEWLLRRAKNTMRFPLGQVGWSAISAIDIALWDIAGKVAGVPVYVLLGGKTRDKVRVYHAIYGDSPPLLAENARQLLAEGYSAFKTSPVPSNWRELPWREVLHIADERMRTIRDAIGDSPDLAVDVHVAIRETSQALELVRVITPYKLMFIEEPAGAELIQSSAELRKNFRVALATGENLYGIHRFTELLNADAVDIIQPDILCCGGFLEAKKIAAIAEAHYVTVAPHNPLGLISTAAGVHHAASINNFAILEWHGDHKKKKSEFINESWEPKDGYFELPTVSGIGMTLNHESIAANPPQHWDRGFASYSDGSPGFL</sequence>
<organism evidence="3">
    <name type="scientific">marine metagenome</name>
    <dbReference type="NCBI Taxonomy" id="408172"/>
    <lineage>
        <taxon>unclassified sequences</taxon>
        <taxon>metagenomes</taxon>
        <taxon>ecological metagenomes</taxon>
    </lineage>
</organism>
<dbReference type="SMART" id="SM00922">
    <property type="entry name" value="MR_MLE"/>
    <property type="match status" value="1"/>
</dbReference>
<keyword evidence="1" id="KW-0456">Lyase</keyword>
<dbReference type="Gene3D" id="3.20.20.120">
    <property type="entry name" value="Enolase-like C-terminal domain"/>
    <property type="match status" value="1"/>
</dbReference>
<dbReference type="SUPFAM" id="SSF51604">
    <property type="entry name" value="Enolase C-terminal domain-like"/>
    <property type="match status" value="1"/>
</dbReference>
<dbReference type="AlphaFoldDB" id="A0A381VTZ1"/>
<dbReference type="InterPro" id="IPR013342">
    <property type="entry name" value="Mandelate_racemase_C"/>
</dbReference>
<dbReference type="InterPro" id="IPR036849">
    <property type="entry name" value="Enolase-like_C_sf"/>
</dbReference>
<evidence type="ECO:0000256" key="1">
    <source>
        <dbReference type="ARBA" id="ARBA00023239"/>
    </source>
</evidence>
<dbReference type="SFLD" id="SFLDS00001">
    <property type="entry name" value="Enolase"/>
    <property type="match status" value="1"/>
</dbReference>
<accession>A0A381VTZ1</accession>
<dbReference type="Pfam" id="PF13378">
    <property type="entry name" value="MR_MLE_C"/>
    <property type="match status" value="1"/>
</dbReference>
<dbReference type="Gene3D" id="3.30.390.10">
    <property type="entry name" value="Enolase-like, N-terminal domain"/>
    <property type="match status" value="1"/>
</dbReference>
<dbReference type="GO" id="GO:0009063">
    <property type="term" value="P:amino acid catabolic process"/>
    <property type="evidence" value="ECO:0007669"/>
    <property type="project" value="InterPro"/>
</dbReference>
<name>A0A381VTZ1_9ZZZZ</name>
<dbReference type="PANTHER" id="PTHR48080:SF2">
    <property type="entry name" value="D-GALACTONATE DEHYDRATASE"/>
    <property type="match status" value="1"/>
</dbReference>
<reference evidence="3" key="1">
    <citation type="submission" date="2018-05" db="EMBL/GenBank/DDBJ databases">
        <authorList>
            <person name="Lanie J.A."/>
            <person name="Ng W.-L."/>
            <person name="Kazmierczak K.M."/>
            <person name="Andrzejewski T.M."/>
            <person name="Davidsen T.M."/>
            <person name="Wayne K.J."/>
            <person name="Tettelin H."/>
            <person name="Glass J.I."/>
            <person name="Rusch D."/>
            <person name="Podicherti R."/>
            <person name="Tsui H.-C.T."/>
            <person name="Winkler M.E."/>
        </authorList>
    </citation>
    <scope>NUCLEOTIDE SEQUENCE</scope>
</reference>
<dbReference type="GO" id="GO:0016829">
    <property type="term" value="F:lyase activity"/>
    <property type="evidence" value="ECO:0007669"/>
    <property type="project" value="UniProtKB-KW"/>
</dbReference>
<dbReference type="Pfam" id="PF02746">
    <property type="entry name" value="MR_MLE_N"/>
    <property type="match status" value="1"/>
</dbReference>
<dbReference type="InterPro" id="IPR034593">
    <property type="entry name" value="DgoD-like"/>
</dbReference>
<proteinExistence type="predicted"/>
<feature type="domain" description="Mandelate racemase/muconate lactonizing enzyme C-terminal" evidence="2">
    <location>
        <begin position="129"/>
        <end position="236"/>
    </location>
</feature>
<dbReference type="InterPro" id="IPR029065">
    <property type="entry name" value="Enolase_C-like"/>
</dbReference>
<dbReference type="SFLD" id="SFLDG00179">
    <property type="entry name" value="mandelate_racemase"/>
    <property type="match status" value="1"/>
</dbReference>
<protein>
    <recommendedName>
        <fullName evidence="2">Mandelate racemase/muconate lactonizing enzyme C-terminal domain-containing protein</fullName>
    </recommendedName>
</protein>
<dbReference type="InterPro" id="IPR013341">
    <property type="entry name" value="Mandelate_racemase_N_dom"/>
</dbReference>
<dbReference type="PANTHER" id="PTHR48080">
    <property type="entry name" value="D-GALACTONATE DEHYDRATASE-RELATED"/>
    <property type="match status" value="1"/>
</dbReference>
<dbReference type="InterPro" id="IPR029017">
    <property type="entry name" value="Enolase-like_N"/>
</dbReference>
<dbReference type="SUPFAM" id="SSF54826">
    <property type="entry name" value="Enolase N-terminal domain-like"/>
    <property type="match status" value="1"/>
</dbReference>
<gene>
    <name evidence="3" type="ORF">METZ01_LOCUS96092</name>
</gene>
<dbReference type="EMBL" id="UINC01009651">
    <property type="protein sequence ID" value="SVA43238.1"/>
    <property type="molecule type" value="Genomic_DNA"/>
</dbReference>
<evidence type="ECO:0000313" key="3">
    <source>
        <dbReference type="EMBL" id="SVA43238.1"/>
    </source>
</evidence>